<feature type="region of interest" description="Disordered" evidence="1">
    <location>
        <begin position="300"/>
        <end position="322"/>
    </location>
</feature>
<evidence type="ECO:0000313" key="3">
    <source>
        <dbReference type="EMBL" id="OGD40750.1"/>
    </source>
</evidence>
<dbReference type="CDD" id="cd19097">
    <property type="entry name" value="AKR_unchar"/>
    <property type="match status" value="1"/>
</dbReference>
<comment type="caution">
    <text evidence="3">The sequence shown here is derived from an EMBL/GenBank/DDBJ whole genome shotgun (WGS) entry which is preliminary data.</text>
</comment>
<dbReference type="PANTHER" id="PTHR43312:SF1">
    <property type="entry name" value="NADP-DEPENDENT OXIDOREDUCTASE DOMAIN-CONTAINING PROTEIN"/>
    <property type="match status" value="1"/>
</dbReference>
<dbReference type="InterPro" id="IPR023210">
    <property type="entry name" value="NADP_OxRdtase_dom"/>
</dbReference>
<feature type="domain" description="NADP-dependent oxidoreductase" evidence="2">
    <location>
        <begin position="16"/>
        <end position="292"/>
    </location>
</feature>
<protein>
    <recommendedName>
        <fullName evidence="2">NADP-dependent oxidoreductase domain-containing protein</fullName>
    </recommendedName>
</protein>
<dbReference type="Proteomes" id="UP000177197">
    <property type="component" value="Unassembled WGS sequence"/>
</dbReference>
<accession>A0A1F5CD12</accession>
<evidence type="ECO:0000256" key="1">
    <source>
        <dbReference type="SAM" id="MobiDB-lite"/>
    </source>
</evidence>
<gene>
    <name evidence="3" type="ORF">A3I30_01605</name>
</gene>
<dbReference type="Gene3D" id="3.20.20.100">
    <property type="entry name" value="NADP-dependent oxidoreductase domain"/>
    <property type="match status" value="1"/>
</dbReference>
<dbReference type="EMBL" id="MEYV01000001">
    <property type="protein sequence ID" value="OGD40750.1"/>
    <property type="molecule type" value="Genomic_DNA"/>
</dbReference>
<dbReference type="PANTHER" id="PTHR43312">
    <property type="entry name" value="D-THREO-ALDOSE 1-DEHYDROGENASE"/>
    <property type="match status" value="1"/>
</dbReference>
<sequence length="322" mass="34530">MIYRELGRTGLKVSAIGFGTAEIGFAYGMGPRGLPTDAEANFILKFAVDLGINYFDTARAYDLAEERIGRSGIARIDGVVVGTKCAQFLEKGLKLSYPEMKRQIIEEVETSLINLRLDTLPLLYLHGGTRHDIETGILSEILRGLKGAGKVKHTGISLRGEDNALAAIESGFFDVIQVAHSILDQRMTAQVLILAKERGVGVVNRSVLLKGALTNLREHLPDELMPLKINAEKAAEIAYGLGLDLPSLAVRFALSSPSISTALVGTNKVDNLVRSLKALAQGPLPGDVLSELGRLAINDPGQVDPKEWPASAGGHSSISNKK</sequence>
<name>A0A1F5CD12_9BACT</name>
<evidence type="ECO:0000313" key="4">
    <source>
        <dbReference type="Proteomes" id="UP000177197"/>
    </source>
</evidence>
<dbReference type="Pfam" id="PF00248">
    <property type="entry name" value="Aldo_ket_red"/>
    <property type="match status" value="1"/>
</dbReference>
<proteinExistence type="predicted"/>
<evidence type="ECO:0000259" key="2">
    <source>
        <dbReference type="Pfam" id="PF00248"/>
    </source>
</evidence>
<organism evidence="3 4">
    <name type="scientific">Candidatus Azambacteria bacterium RIFCSPLOWO2_02_FULL_44_14</name>
    <dbReference type="NCBI Taxonomy" id="1797306"/>
    <lineage>
        <taxon>Bacteria</taxon>
        <taxon>Candidatus Azamiibacteriota</taxon>
    </lineage>
</organism>
<dbReference type="SUPFAM" id="SSF51430">
    <property type="entry name" value="NAD(P)-linked oxidoreductase"/>
    <property type="match status" value="1"/>
</dbReference>
<reference evidence="3 4" key="1">
    <citation type="journal article" date="2016" name="Nat. Commun.">
        <title>Thousands of microbial genomes shed light on interconnected biogeochemical processes in an aquifer system.</title>
        <authorList>
            <person name="Anantharaman K."/>
            <person name="Brown C.T."/>
            <person name="Hug L.A."/>
            <person name="Sharon I."/>
            <person name="Castelle C.J."/>
            <person name="Probst A.J."/>
            <person name="Thomas B.C."/>
            <person name="Singh A."/>
            <person name="Wilkins M.J."/>
            <person name="Karaoz U."/>
            <person name="Brodie E.L."/>
            <person name="Williams K.H."/>
            <person name="Hubbard S.S."/>
            <person name="Banfield J.F."/>
        </authorList>
    </citation>
    <scope>NUCLEOTIDE SEQUENCE [LARGE SCALE GENOMIC DNA]</scope>
</reference>
<dbReference type="InterPro" id="IPR053135">
    <property type="entry name" value="AKR2_Oxidoreductase"/>
</dbReference>
<dbReference type="InterPro" id="IPR036812">
    <property type="entry name" value="NAD(P)_OxRdtase_dom_sf"/>
</dbReference>
<dbReference type="AlphaFoldDB" id="A0A1F5CD12"/>